<proteinExistence type="predicted"/>
<evidence type="ECO:0000256" key="1">
    <source>
        <dbReference type="SAM" id="MobiDB-lite"/>
    </source>
</evidence>
<feature type="transmembrane region" description="Helical" evidence="2">
    <location>
        <begin position="96"/>
        <end position="117"/>
    </location>
</feature>
<dbReference type="AlphaFoldDB" id="A0A939IUU0"/>
<comment type="caution">
    <text evidence="3">The sequence shown here is derived from an EMBL/GenBank/DDBJ whole genome shotgun (WGS) entry which is preliminary data.</text>
</comment>
<feature type="region of interest" description="Disordered" evidence="1">
    <location>
        <begin position="121"/>
        <end position="141"/>
    </location>
</feature>
<feature type="transmembrane region" description="Helical" evidence="2">
    <location>
        <begin position="70"/>
        <end position="90"/>
    </location>
</feature>
<feature type="transmembrane region" description="Helical" evidence="2">
    <location>
        <begin position="43"/>
        <end position="63"/>
    </location>
</feature>
<dbReference type="RefSeq" id="WP_179411261.1">
    <property type="nucleotide sequence ID" value="NZ_CP063379.1"/>
</dbReference>
<keyword evidence="2" id="KW-0472">Membrane</keyword>
<dbReference type="EMBL" id="JAEMWU010000001">
    <property type="protein sequence ID" value="MBN8205746.1"/>
    <property type="molecule type" value="Genomic_DNA"/>
</dbReference>
<name>A0A939IUU0_9MICO</name>
<dbReference type="Proteomes" id="UP000664385">
    <property type="component" value="Unassembled WGS sequence"/>
</dbReference>
<accession>A0A939IUU0</accession>
<keyword evidence="2" id="KW-1133">Transmembrane helix</keyword>
<evidence type="ECO:0000313" key="3">
    <source>
        <dbReference type="EMBL" id="MBN8205746.1"/>
    </source>
</evidence>
<organism evidence="3 4">
    <name type="scientific">Microbacterium esteraromaticum</name>
    <dbReference type="NCBI Taxonomy" id="57043"/>
    <lineage>
        <taxon>Bacteria</taxon>
        <taxon>Bacillati</taxon>
        <taxon>Actinomycetota</taxon>
        <taxon>Actinomycetes</taxon>
        <taxon>Micrococcales</taxon>
        <taxon>Microbacteriaceae</taxon>
        <taxon>Microbacterium</taxon>
    </lineage>
</organism>
<keyword evidence="2" id="KW-0812">Transmembrane</keyword>
<feature type="transmembrane region" description="Helical" evidence="2">
    <location>
        <begin position="7"/>
        <end position="31"/>
    </location>
</feature>
<evidence type="ECO:0000256" key="2">
    <source>
        <dbReference type="SAM" id="Phobius"/>
    </source>
</evidence>
<gene>
    <name evidence="3" type="ORF">JF543_07200</name>
</gene>
<reference evidence="3" key="1">
    <citation type="submission" date="2020-12" db="EMBL/GenBank/DDBJ databases">
        <title>PHA producing bacteria isolated from mangrove.</title>
        <authorList>
            <person name="Zheng W."/>
            <person name="Yu S."/>
            <person name="Huang Y."/>
        </authorList>
    </citation>
    <scope>NUCLEOTIDE SEQUENCE</scope>
    <source>
        <strain evidence="3">GN8-5</strain>
    </source>
</reference>
<protein>
    <submittedName>
        <fullName evidence="3">Uncharacterized protein</fullName>
    </submittedName>
</protein>
<evidence type="ECO:0000313" key="4">
    <source>
        <dbReference type="Proteomes" id="UP000664385"/>
    </source>
</evidence>
<sequence>MRPSGPAILAAIVLAVEGLALTAVALFELFALGSRGAASTTSAIALIVLTMITALALWAFAVGTLRRASWARSGGIVIQVLGLALALASLTVEPRIWLFTLGVGGTALVGLIVLISATRRDGESDPRLPSVDPGRRADDEK</sequence>